<evidence type="ECO:0000313" key="2">
    <source>
        <dbReference type="Proteomes" id="UP000515123"/>
    </source>
</evidence>
<gene>
    <name evidence="3" type="primary">LOC109714248</name>
</gene>
<dbReference type="Proteomes" id="UP000515123">
    <property type="component" value="Linkage group 8"/>
</dbReference>
<feature type="compositionally biased region" description="Basic residues" evidence="1">
    <location>
        <begin position="7"/>
        <end position="36"/>
    </location>
</feature>
<accession>A0A6P5FFL3</accession>
<dbReference type="AlphaFoldDB" id="A0A6P5FFL3"/>
<dbReference type="RefSeq" id="XP_020094362.1">
    <property type="nucleotide sequence ID" value="XM_020238773.1"/>
</dbReference>
<proteinExistence type="predicted"/>
<keyword evidence="2" id="KW-1185">Reference proteome</keyword>
<feature type="region of interest" description="Disordered" evidence="1">
    <location>
        <begin position="1"/>
        <end position="49"/>
    </location>
</feature>
<dbReference type="GeneID" id="109714248"/>
<reference evidence="2" key="1">
    <citation type="journal article" date="2015" name="Nat. Genet.">
        <title>The pineapple genome and the evolution of CAM photosynthesis.</title>
        <authorList>
            <person name="Ming R."/>
            <person name="VanBuren R."/>
            <person name="Wai C.M."/>
            <person name="Tang H."/>
            <person name="Schatz M.C."/>
            <person name="Bowers J.E."/>
            <person name="Lyons E."/>
            <person name="Wang M.L."/>
            <person name="Chen J."/>
            <person name="Biggers E."/>
            <person name="Zhang J."/>
            <person name="Huang L."/>
            <person name="Zhang L."/>
            <person name="Miao W."/>
            <person name="Zhang J."/>
            <person name="Ye Z."/>
            <person name="Miao C."/>
            <person name="Lin Z."/>
            <person name="Wang H."/>
            <person name="Zhou H."/>
            <person name="Yim W.C."/>
            <person name="Priest H.D."/>
            <person name="Zheng C."/>
            <person name="Woodhouse M."/>
            <person name="Edger P.P."/>
            <person name="Guyot R."/>
            <person name="Guo H.B."/>
            <person name="Guo H."/>
            <person name="Zheng G."/>
            <person name="Singh R."/>
            <person name="Sharma A."/>
            <person name="Min X."/>
            <person name="Zheng Y."/>
            <person name="Lee H."/>
            <person name="Gurtowski J."/>
            <person name="Sedlazeck F.J."/>
            <person name="Harkess A."/>
            <person name="McKain M.R."/>
            <person name="Liao Z."/>
            <person name="Fang J."/>
            <person name="Liu J."/>
            <person name="Zhang X."/>
            <person name="Zhang Q."/>
            <person name="Hu W."/>
            <person name="Qin Y."/>
            <person name="Wang K."/>
            <person name="Chen L.Y."/>
            <person name="Shirley N."/>
            <person name="Lin Y.R."/>
            <person name="Liu L.Y."/>
            <person name="Hernandez A.G."/>
            <person name="Wright C.L."/>
            <person name="Bulone V."/>
            <person name="Tuskan G.A."/>
            <person name="Heath K."/>
            <person name="Zee F."/>
            <person name="Moore P.H."/>
            <person name="Sunkar R."/>
            <person name="Leebens-Mack J.H."/>
            <person name="Mockler T."/>
            <person name="Bennetzen J.L."/>
            <person name="Freeling M."/>
            <person name="Sankoff D."/>
            <person name="Paterson A.H."/>
            <person name="Zhu X."/>
            <person name="Yang X."/>
            <person name="Smith J.A."/>
            <person name="Cushman J.C."/>
            <person name="Paull R.E."/>
            <person name="Yu Q."/>
        </authorList>
    </citation>
    <scope>NUCLEOTIDE SEQUENCE [LARGE SCALE GENOMIC DNA]</scope>
    <source>
        <strain evidence="2">cv. F153</strain>
    </source>
</reference>
<protein>
    <submittedName>
        <fullName evidence="3">Uncharacterized protein LOC109714248 isoform X1</fullName>
    </submittedName>
</protein>
<organism evidence="2 3">
    <name type="scientific">Ananas comosus</name>
    <name type="common">Pineapple</name>
    <name type="synonym">Ananas ananas</name>
    <dbReference type="NCBI Taxonomy" id="4615"/>
    <lineage>
        <taxon>Eukaryota</taxon>
        <taxon>Viridiplantae</taxon>
        <taxon>Streptophyta</taxon>
        <taxon>Embryophyta</taxon>
        <taxon>Tracheophyta</taxon>
        <taxon>Spermatophyta</taxon>
        <taxon>Magnoliopsida</taxon>
        <taxon>Liliopsida</taxon>
        <taxon>Poales</taxon>
        <taxon>Bromeliaceae</taxon>
        <taxon>Bromelioideae</taxon>
        <taxon>Ananas</taxon>
    </lineage>
</organism>
<name>A0A6P5FFL3_ANACO</name>
<evidence type="ECO:0000313" key="3">
    <source>
        <dbReference type="RefSeq" id="XP_020094362.1"/>
    </source>
</evidence>
<sequence length="102" mass="11269">MRVASSSRRRAAGSSRHLRVASSSRRRAAGSSRHLRVASSSRRIIYKSDPTPPPYLPGVIVAVEIAEKSLKNRRVVNEKGLLPQQLLRTTVEVDPLGDGDRR</sequence>
<evidence type="ECO:0000256" key="1">
    <source>
        <dbReference type="SAM" id="MobiDB-lite"/>
    </source>
</evidence>
<reference evidence="3" key="2">
    <citation type="submission" date="2025-08" db="UniProtKB">
        <authorList>
            <consortium name="RefSeq"/>
        </authorList>
    </citation>
    <scope>IDENTIFICATION</scope>
    <source>
        <tissue evidence="3">Leaf</tissue>
    </source>
</reference>